<protein>
    <submittedName>
        <fullName evidence="6">Formylmethanofuran dehydrogenase subunit E</fullName>
    </submittedName>
</protein>
<organism evidence="6 7">
    <name type="scientific">Thermoflexus hugenholtzii JAD2</name>
    <dbReference type="NCBI Taxonomy" id="877466"/>
    <lineage>
        <taxon>Bacteria</taxon>
        <taxon>Bacillati</taxon>
        <taxon>Chloroflexota</taxon>
        <taxon>Thermoflexia</taxon>
        <taxon>Thermoflexales</taxon>
        <taxon>Thermoflexaceae</taxon>
        <taxon>Thermoflexus</taxon>
    </lineage>
</organism>
<keyword evidence="3" id="KW-0862">Zinc</keyword>
<dbReference type="SUPFAM" id="SSF143555">
    <property type="entry name" value="FwdE-like"/>
    <property type="match status" value="1"/>
</dbReference>
<dbReference type="Gene3D" id="3.30.1330.130">
    <property type="match status" value="1"/>
</dbReference>
<sequence>MRTLDEWLEEAAAFHGHLCPGQILGVRMALLGCRLLGLNPEDPADRRRLIVYVEIDRCLTDAIATVTGCRLGRRTLKHIDYGKAAATFVDTRTGRAVRIVARDDARETALHLAPPGLSRAAAQRHAYRIMPDEDLFYARWVRVEIPPEDLPGHPIRRVFCARCGEGINDGREIVRDGEVLCRACAEAPYYTALEPIPLTGEVPVPTPPSML</sequence>
<evidence type="ECO:0000256" key="3">
    <source>
        <dbReference type="ARBA" id="ARBA00022833"/>
    </source>
</evidence>
<dbReference type="EMBL" id="FYEK01000028">
    <property type="protein sequence ID" value="SNB65847.1"/>
    <property type="molecule type" value="Genomic_DNA"/>
</dbReference>
<dbReference type="RefSeq" id="WP_088571269.1">
    <property type="nucleotide sequence ID" value="NZ_FYEK01000028.1"/>
</dbReference>
<gene>
    <name evidence="6" type="ORF">SAMN02746019_00000060</name>
</gene>
<evidence type="ECO:0000259" key="5">
    <source>
        <dbReference type="Pfam" id="PF02663"/>
    </source>
</evidence>
<dbReference type="InterPro" id="IPR003814">
    <property type="entry name" value="FmdEsu_dom"/>
</dbReference>
<dbReference type="InterPro" id="IPR000962">
    <property type="entry name" value="Znf_DskA_TraR"/>
</dbReference>
<dbReference type="GO" id="GO:0008270">
    <property type="term" value="F:zinc ion binding"/>
    <property type="evidence" value="ECO:0007669"/>
    <property type="project" value="UniProtKB-KW"/>
</dbReference>
<accession>A0A212R1J3</accession>
<dbReference type="PANTHER" id="PTHR39418">
    <property type="entry name" value="DEHYDROGENASE-RELATED"/>
    <property type="match status" value="1"/>
</dbReference>
<evidence type="ECO:0000259" key="4">
    <source>
        <dbReference type="Pfam" id="PF01258"/>
    </source>
</evidence>
<evidence type="ECO:0000256" key="2">
    <source>
        <dbReference type="ARBA" id="ARBA00022771"/>
    </source>
</evidence>
<dbReference type="Proteomes" id="UP000197025">
    <property type="component" value="Unassembled WGS sequence"/>
</dbReference>
<keyword evidence="1" id="KW-0479">Metal-binding</keyword>
<feature type="domain" description="Zinc finger DksA/TraR C4-type" evidence="4">
    <location>
        <begin position="157"/>
        <end position="189"/>
    </location>
</feature>
<proteinExistence type="predicted"/>
<evidence type="ECO:0000313" key="7">
    <source>
        <dbReference type="Proteomes" id="UP000197025"/>
    </source>
</evidence>
<reference evidence="7" key="1">
    <citation type="submission" date="2017-06" db="EMBL/GenBank/DDBJ databases">
        <authorList>
            <person name="Varghese N."/>
            <person name="Submissions S."/>
        </authorList>
    </citation>
    <scope>NUCLEOTIDE SEQUENCE [LARGE SCALE GENOMIC DNA]</scope>
    <source>
        <strain evidence="7">JAD2</strain>
    </source>
</reference>
<feature type="domain" description="Formylmethanofuran dehydrogenase subunit E" evidence="5">
    <location>
        <begin position="14"/>
        <end position="109"/>
    </location>
</feature>
<dbReference type="PANTHER" id="PTHR39418:SF1">
    <property type="entry name" value="DEHYDROGENASE"/>
    <property type="match status" value="1"/>
</dbReference>
<dbReference type="OrthoDB" id="9804309at2"/>
<dbReference type="Pfam" id="PF01258">
    <property type="entry name" value="zf-dskA_traR"/>
    <property type="match status" value="1"/>
</dbReference>
<keyword evidence="7" id="KW-1185">Reference proteome</keyword>
<dbReference type="Pfam" id="PF02663">
    <property type="entry name" value="FmdE"/>
    <property type="match status" value="1"/>
</dbReference>
<evidence type="ECO:0000256" key="1">
    <source>
        <dbReference type="ARBA" id="ARBA00022723"/>
    </source>
</evidence>
<dbReference type="InterPro" id="IPR053194">
    <property type="entry name" value="tRNA_methyltr_O"/>
</dbReference>
<name>A0A212R1J3_9CHLR</name>
<dbReference type="AlphaFoldDB" id="A0A212R1J3"/>
<keyword evidence="2" id="KW-0863">Zinc-finger</keyword>
<evidence type="ECO:0000313" key="6">
    <source>
        <dbReference type="EMBL" id="SNB65847.1"/>
    </source>
</evidence>
<dbReference type="InParanoid" id="A0A212R1J3"/>